<dbReference type="Proteomes" id="UP000007266">
    <property type="component" value="Linkage group 2"/>
</dbReference>
<dbReference type="AlphaFoldDB" id="D6WA75"/>
<protein>
    <submittedName>
        <fullName evidence="1">Uncharacterized protein</fullName>
    </submittedName>
</protein>
<proteinExistence type="predicted"/>
<reference evidence="1 2" key="2">
    <citation type="journal article" date="2010" name="Nucleic Acids Res.">
        <title>BeetleBase in 2010: revisions to provide comprehensive genomic information for Tribolium castaneum.</title>
        <authorList>
            <person name="Kim H.S."/>
            <person name="Murphy T."/>
            <person name="Xia J."/>
            <person name="Caragea D."/>
            <person name="Park Y."/>
            <person name="Beeman R.W."/>
            <person name="Lorenzen M.D."/>
            <person name="Butcher S."/>
            <person name="Manak J.R."/>
            <person name="Brown S.J."/>
        </authorList>
    </citation>
    <scope>GENOME REANNOTATION</scope>
    <source>
        <strain evidence="1 2">Georgia GA2</strain>
    </source>
</reference>
<name>D6WA75_TRICA</name>
<evidence type="ECO:0000313" key="2">
    <source>
        <dbReference type="Proteomes" id="UP000007266"/>
    </source>
</evidence>
<organism evidence="1 2">
    <name type="scientific">Tribolium castaneum</name>
    <name type="common">Red flour beetle</name>
    <dbReference type="NCBI Taxonomy" id="7070"/>
    <lineage>
        <taxon>Eukaryota</taxon>
        <taxon>Metazoa</taxon>
        <taxon>Ecdysozoa</taxon>
        <taxon>Arthropoda</taxon>
        <taxon>Hexapoda</taxon>
        <taxon>Insecta</taxon>
        <taxon>Pterygota</taxon>
        <taxon>Neoptera</taxon>
        <taxon>Endopterygota</taxon>
        <taxon>Coleoptera</taxon>
        <taxon>Polyphaga</taxon>
        <taxon>Cucujiformia</taxon>
        <taxon>Tenebrionidae</taxon>
        <taxon>Tenebrionidae incertae sedis</taxon>
        <taxon>Tribolium</taxon>
    </lineage>
</organism>
<accession>D6WA75</accession>
<sequence length="365" mass="41421">MWNYLTAGGKRTFEDKAIQTIIQRKCGGDVSLKPDQEEQVFYKLLEYTPFRDIQEESYKIVILPRPKQENLPSSIYLNLENCLLIDDDAISELCLELRERIRKGYKQLKTYNDMGSQTDLHVQPHILEDEKVASVVADCACFVLLMDKSVPTISSGADLDEEKSKFRETLARKFKFLGTLKNYIFSKLRKEKYNLDDSPPPAVSIVSYDQRGFEDAEKALDSECSQTIKLDPRILQALKTALNSKINDPKPNANLELLDIVERTFARQMDIFEGLLKHINSKSESDKVKLQRKLRSSLKDRSLDLNYIINNLVTELNANSNAQQITIALNDDTPNPGDNPKIKKPSIECECRQAGASGGAVPRTQ</sequence>
<gene>
    <name evidence="1" type="primary">AUGUSTUS-3.0.2_00450</name>
    <name evidence="1" type="ORF">TcasGA2_TC000450</name>
</gene>
<evidence type="ECO:0000313" key="1">
    <source>
        <dbReference type="EMBL" id="EEZ98046.2"/>
    </source>
</evidence>
<keyword evidence="2" id="KW-1185">Reference proteome</keyword>
<dbReference type="HOGENOM" id="CLU_790694_0_0_1"/>
<reference evidence="1 2" key="1">
    <citation type="journal article" date="2008" name="Nature">
        <title>The genome of the model beetle and pest Tribolium castaneum.</title>
        <authorList>
            <consortium name="Tribolium Genome Sequencing Consortium"/>
            <person name="Richards S."/>
            <person name="Gibbs R.A."/>
            <person name="Weinstock G.M."/>
            <person name="Brown S.J."/>
            <person name="Denell R."/>
            <person name="Beeman R.W."/>
            <person name="Gibbs R."/>
            <person name="Beeman R.W."/>
            <person name="Brown S.J."/>
            <person name="Bucher G."/>
            <person name="Friedrich M."/>
            <person name="Grimmelikhuijzen C.J."/>
            <person name="Klingler M."/>
            <person name="Lorenzen M."/>
            <person name="Richards S."/>
            <person name="Roth S."/>
            <person name="Schroder R."/>
            <person name="Tautz D."/>
            <person name="Zdobnov E.M."/>
            <person name="Muzny D."/>
            <person name="Gibbs R.A."/>
            <person name="Weinstock G.M."/>
            <person name="Attaway T."/>
            <person name="Bell S."/>
            <person name="Buhay C.J."/>
            <person name="Chandrabose M.N."/>
            <person name="Chavez D."/>
            <person name="Clerk-Blankenburg K.P."/>
            <person name="Cree A."/>
            <person name="Dao M."/>
            <person name="Davis C."/>
            <person name="Chacko J."/>
            <person name="Dinh H."/>
            <person name="Dugan-Rocha S."/>
            <person name="Fowler G."/>
            <person name="Garner T.T."/>
            <person name="Garnes J."/>
            <person name="Gnirke A."/>
            <person name="Hawes A."/>
            <person name="Hernandez J."/>
            <person name="Hines S."/>
            <person name="Holder M."/>
            <person name="Hume J."/>
            <person name="Jhangiani S.N."/>
            <person name="Joshi V."/>
            <person name="Khan Z.M."/>
            <person name="Jackson L."/>
            <person name="Kovar C."/>
            <person name="Kowis A."/>
            <person name="Lee S."/>
            <person name="Lewis L.R."/>
            <person name="Margolis J."/>
            <person name="Morgan M."/>
            <person name="Nazareth L.V."/>
            <person name="Nguyen N."/>
            <person name="Okwuonu G."/>
            <person name="Parker D."/>
            <person name="Richards S."/>
            <person name="Ruiz S.J."/>
            <person name="Santibanez J."/>
            <person name="Savard J."/>
            <person name="Scherer S.E."/>
            <person name="Schneider B."/>
            <person name="Sodergren E."/>
            <person name="Tautz D."/>
            <person name="Vattahil S."/>
            <person name="Villasana D."/>
            <person name="White C.S."/>
            <person name="Wright R."/>
            <person name="Park Y."/>
            <person name="Beeman R.W."/>
            <person name="Lord J."/>
            <person name="Oppert B."/>
            <person name="Lorenzen M."/>
            <person name="Brown S."/>
            <person name="Wang L."/>
            <person name="Savard J."/>
            <person name="Tautz D."/>
            <person name="Richards S."/>
            <person name="Weinstock G."/>
            <person name="Gibbs R.A."/>
            <person name="Liu Y."/>
            <person name="Worley K."/>
            <person name="Weinstock G."/>
            <person name="Elsik C.G."/>
            <person name="Reese J.T."/>
            <person name="Elhaik E."/>
            <person name="Landan G."/>
            <person name="Graur D."/>
            <person name="Arensburger P."/>
            <person name="Atkinson P."/>
            <person name="Beeman R.W."/>
            <person name="Beidler J."/>
            <person name="Brown S.J."/>
            <person name="Demuth J.P."/>
            <person name="Drury D.W."/>
            <person name="Du Y.Z."/>
            <person name="Fujiwara H."/>
            <person name="Lorenzen M."/>
            <person name="Maselli V."/>
            <person name="Osanai M."/>
            <person name="Park Y."/>
            <person name="Robertson H.M."/>
            <person name="Tu Z."/>
            <person name="Wang J.J."/>
            <person name="Wang S."/>
            <person name="Richards S."/>
            <person name="Song H."/>
            <person name="Zhang L."/>
            <person name="Sodergren E."/>
            <person name="Werner D."/>
            <person name="Stanke M."/>
            <person name="Morgenstern B."/>
            <person name="Solovyev V."/>
            <person name="Kosarev P."/>
            <person name="Brown G."/>
            <person name="Chen H.C."/>
            <person name="Ermolaeva O."/>
            <person name="Hlavina W."/>
            <person name="Kapustin Y."/>
            <person name="Kiryutin B."/>
            <person name="Kitts P."/>
            <person name="Maglott D."/>
            <person name="Pruitt K."/>
            <person name="Sapojnikov V."/>
            <person name="Souvorov A."/>
            <person name="Mackey A.J."/>
            <person name="Waterhouse R.M."/>
            <person name="Wyder S."/>
            <person name="Zdobnov E.M."/>
            <person name="Zdobnov E.M."/>
            <person name="Wyder S."/>
            <person name="Kriventseva E.V."/>
            <person name="Kadowaki T."/>
            <person name="Bork P."/>
            <person name="Aranda M."/>
            <person name="Bao R."/>
            <person name="Beermann A."/>
            <person name="Berns N."/>
            <person name="Bolognesi R."/>
            <person name="Bonneton F."/>
            <person name="Bopp D."/>
            <person name="Brown S.J."/>
            <person name="Bucher G."/>
            <person name="Butts T."/>
            <person name="Chaumot A."/>
            <person name="Denell R.E."/>
            <person name="Ferrier D.E."/>
            <person name="Friedrich M."/>
            <person name="Gordon C.M."/>
            <person name="Jindra M."/>
            <person name="Klingler M."/>
            <person name="Lan Q."/>
            <person name="Lattorff H.M."/>
            <person name="Laudet V."/>
            <person name="von Levetsow C."/>
            <person name="Liu Z."/>
            <person name="Lutz R."/>
            <person name="Lynch J.A."/>
            <person name="da Fonseca R.N."/>
            <person name="Posnien N."/>
            <person name="Reuter R."/>
            <person name="Roth S."/>
            <person name="Savard J."/>
            <person name="Schinko J.B."/>
            <person name="Schmitt C."/>
            <person name="Schoppmeier M."/>
            <person name="Schroder R."/>
            <person name="Shippy T.D."/>
            <person name="Simonnet F."/>
            <person name="Marques-Souza H."/>
            <person name="Tautz D."/>
            <person name="Tomoyasu Y."/>
            <person name="Trauner J."/>
            <person name="Van der Zee M."/>
            <person name="Vervoort M."/>
            <person name="Wittkopp N."/>
            <person name="Wimmer E.A."/>
            <person name="Yang X."/>
            <person name="Jones A.K."/>
            <person name="Sattelle D.B."/>
            <person name="Ebert P.R."/>
            <person name="Nelson D."/>
            <person name="Scott J.G."/>
            <person name="Beeman R.W."/>
            <person name="Muthukrishnan S."/>
            <person name="Kramer K.J."/>
            <person name="Arakane Y."/>
            <person name="Beeman R.W."/>
            <person name="Zhu Q."/>
            <person name="Hogenkamp D."/>
            <person name="Dixit R."/>
            <person name="Oppert B."/>
            <person name="Jiang H."/>
            <person name="Zou Z."/>
            <person name="Marshall J."/>
            <person name="Elpidina E."/>
            <person name="Vinokurov K."/>
            <person name="Oppert C."/>
            <person name="Zou Z."/>
            <person name="Evans J."/>
            <person name="Lu Z."/>
            <person name="Zhao P."/>
            <person name="Sumathipala N."/>
            <person name="Altincicek B."/>
            <person name="Vilcinskas A."/>
            <person name="Williams M."/>
            <person name="Hultmark D."/>
            <person name="Hetru C."/>
            <person name="Jiang H."/>
            <person name="Grimmelikhuijzen C.J."/>
            <person name="Hauser F."/>
            <person name="Cazzamali G."/>
            <person name="Williamson M."/>
            <person name="Park Y."/>
            <person name="Li B."/>
            <person name="Tanaka Y."/>
            <person name="Predel R."/>
            <person name="Neupert S."/>
            <person name="Schachtner J."/>
            <person name="Verleyen P."/>
            <person name="Raible F."/>
            <person name="Bork P."/>
            <person name="Friedrich M."/>
            <person name="Walden K.K."/>
            <person name="Robertson H.M."/>
            <person name="Angeli S."/>
            <person name="Foret S."/>
            <person name="Bucher G."/>
            <person name="Schuetz S."/>
            <person name="Maleszka R."/>
            <person name="Wimmer E.A."/>
            <person name="Beeman R.W."/>
            <person name="Lorenzen M."/>
            <person name="Tomoyasu Y."/>
            <person name="Miller S.C."/>
            <person name="Grossmann D."/>
            <person name="Bucher G."/>
        </authorList>
    </citation>
    <scope>NUCLEOTIDE SEQUENCE [LARGE SCALE GENOMIC DNA]</scope>
    <source>
        <strain evidence="1 2">Georgia GA2</strain>
    </source>
</reference>
<dbReference type="EMBL" id="KQ971312">
    <property type="protein sequence ID" value="EEZ98046.2"/>
    <property type="molecule type" value="Genomic_DNA"/>
</dbReference>